<dbReference type="AlphaFoldDB" id="A0A0F9BLS2"/>
<feature type="compositionally biased region" description="Basic and acidic residues" evidence="1">
    <location>
        <begin position="85"/>
        <end position="95"/>
    </location>
</feature>
<proteinExistence type="predicted"/>
<reference evidence="2" key="1">
    <citation type="journal article" date="2015" name="Nature">
        <title>Complex archaea that bridge the gap between prokaryotes and eukaryotes.</title>
        <authorList>
            <person name="Spang A."/>
            <person name="Saw J.H."/>
            <person name="Jorgensen S.L."/>
            <person name="Zaremba-Niedzwiedzka K."/>
            <person name="Martijn J."/>
            <person name="Lind A.E."/>
            <person name="van Eijk R."/>
            <person name="Schleper C."/>
            <person name="Guy L."/>
            <person name="Ettema T.J."/>
        </authorList>
    </citation>
    <scope>NUCLEOTIDE SEQUENCE</scope>
</reference>
<comment type="caution">
    <text evidence="2">The sequence shown here is derived from an EMBL/GenBank/DDBJ whole genome shotgun (WGS) entry which is preliminary data.</text>
</comment>
<protein>
    <submittedName>
        <fullName evidence="2">Uncharacterized protein</fullName>
    </submittedName>
</protein>
<accession>A0A0F9BLS2</accession>
<evidence type="ECO:0000256" key="1">
    <source>
        <dbReference type="SAM" id="MobiDB-lite"/>
    </source>
</evidence>
<feature type="region of interest" description="Disordered" evidence="1">
    <location>
        <begin position="60"/>
        <end position="97"/>
    </location>
</feature>
<dbReference type="EMBL" id="LAZR01037212">
    <property type="protein sequence ID" value="KKL22789.1"/>
    <property type="molecule type" value="Genomic_DNA"/>
</dbReference>
<organism evidence="2">
    <name type="scientific">marine sediment metagenome</name>
    <dbReference type="NCBI Taxonomy" id="412755"/>
    <lineage>
        <taxon>unclassified sequences</taxon>
        <taxon>metagenomes</taxon>
        <taxon>ecological metagenomes</taxon>
    </lineage>
</organism>
<gene>
    <name evidence="2" type="ORF">LCGC14_2431910</name>
</gene>
<evidence type="ECO:0000313" key="2">
    <source>
        <dbReference type="EMBL" id="KKL22789.1"/>
    </source>
</evidence>
<name>A0A0F9BLS2_9ZZZZ</name>
<sequence length="131" mass="14636">MNDTDSKRADIADAIRGVTKQAYMNGINEGKNQRDKEYERGRRAGYKEGWEKHRQAYGEKDVSSWWQPGEPGAAEERVAAATEAANERGGGDARDYGAGLAQGYQDGLRVNQQVDSIFYRLKATEHQAIRV</sequence>